<accession>A0A1J1J3A1</accession>
<dbReference type="InterPro" id="IPR003961">
    <property type="entry name" value="FN3_dom"/>
</dbReference>
<keyword evidence="3" id="KW-0597">Phosphoprotein</keyword>
<dbReference type="AlphaFoldDB" id="A0A1J1J3A1"/>
<dbReference type="Gene3D" id="3.80.20.20">
    <property type="entry name" value="Receptor L-domain"/>
    <property type="match status" value="2"/>
</dbReference>
<feature type="signal peptide" evidence="16">
    <location>
        <begin position="1"/>
        <end position="21"/>
    </location>
</feature>
<keyword evidence="19" id="KW-1185">Reference proteome</keyword>
<dbReference type="SUPFAM" id="SSF57184">
    <property type="entry name" value="Growth factor receptor domain"/>
    <property type="match status" value="1"/>
</dbReference>
<evidence type="ECO:0000256" key="15">
    <source>
        <dbReference type="SAM" id="Phobius"/>
    </source>
</evidence>
<dbReference type="SUPFAM" id="SSF49265">
    <property type="entry name" value="Fibronectin type III"/>
    <property type="match status" value="2"/>
</dbReference>
<evidence type="ECO:0000256" key="16">
    <source>
        <dbReference type="SAM" id="SignalP"/>
    </source>
</evidence>
<keyword evidence="13" id="KW-0325">Glycoprotein</keyword>
<evidence type="ECO:0000256" key="1">
    <source>
        <dbReference type="ARBA" id="ARBA00004479"/>
    </source>
</evidence>
<feature type="domain" description="Fibronectin type-III" evidence="17">
    <location>
        <begin position="785"/>
        <end position="889"/>
    </location>
</feature>
<dbReference type="GO" id="GO:0005524">
    <property type="term" value="F:ATP binding"/>
    <property type="evidence" value="ECO:0007669"/>
    <property type="project" value="UniProtKB-KW"/>
</dbReference>
<evidence type="ECO:0000256" key="5">
    <source>
        <dbReference type="ARBA" id="ARBA00022692"/>
    </source>
</evidence>
<dbReference type="SUPFAM" id="SSF52058">
    <property type="entry name" value="L domain-like"/>
    <property type="match status" value="2"/>
</dbReference>
<name>A0A1J1J3A1_9DIPT</name>
<evidence type="ECO:0000256" key="13">
    <source>
        <dbReference type="ARBA" id="ARBA00023180"/>
    </source>
</evidence>
<evidence type="ECO:0000256" key="14">
    <source>
        <dbReference type="ARBA" id="ARBA00051243"/>
    </source>
</evidence>
<protein>
    <recommendedName>
        <fullName evidence="2">receptor protein-tyrosine kinase</fullName>
        <ecNumber evidence="2">2.7.10.1</ecNumber>
    </recommendedName>
</protein>
<evidence type="ECO:0000259" key="17">
    <source>
        <dbReference type="PROSITE" id="PS50853"/>
    </source>
</evidence>
<dbReference type="InterPro" id="IPR036116">
    <property type="entry name" value="FN3_sf"/>
</dbReference>
<keyword evidence="11" id="KW-0829">Tyrosine-protein kinase</keyword>
<sequence length="960" mass="110302">MQFNFQQILLFILTAVTLIFAQAPFECSTREIRSYRQLDSLTNCTAILGNLALLFPVFYDNIDYTPEEINNRSFPIREVTGFFLVYAVNHLDSLGGMFPNLTVIRGTRLFSNYAFVIHESDIKEIALRNLLKIKRGAARIDKTNPRLCFPNIDWSQIIESGKMVASQGSYGSMCEFNRCHSCEHHNLCWNNKMCQRFEKTFKSPKMKPCHHLCLGHCTNRTASGCYVCKDLSEDGVCVNKCSENKVLNIDTRRCLDKSKCVALNRYIFNNECLESCPPGFTAALNQNDTLSTTNVCIKCIDKCPKICSPPEIRRISQLEELGVGCTIVNGTLEIYIIDDVFNLTEEFNKYLGDIEEIHGVIKIHRSSAITELTFLNNLRVIYGYKKKPAMLIFENPNLQKLFDWEKRGGMKLRIRRGEVHIYSNLMLCANETRKLVANIERPNGAPETNNLIQNNGIRNICKAPTILTRAVVLSHESCKIQWKNTKPTEVKGNFQAYIIQYAATKPNEKFDGRLFFERETCSSFGWHSIYLNHNEWEELPDGFLEFVVTDLDQSTRYAYMVQTYVYGPNEVEHHAASQSTVEDDGAISEVGNFETLMRVPTRPKSLKIVAKTPTSLSLGWDILANEADDIRYQYLDVVMKPFNLDFVVKKDYCMVREVPKNTSESVLNSWEGETMRTKNEFCKMCCVIEEEDKKKRQKKENDFEEALIKFSETTSRESHEPRNAVQSVPGYVGRFFIESDKRTFIIEKLRAYTIYQMFLHACSSERVCSEYALAAEITATGDNKTYDRIKIKFVKPYFDSEDFEVYFNEPVKVNGAIITYISEFREMDGNKTNYLFSECITREKHEENNHRYALGHSLISGTYTFRIMAVSLAGKGLFTEFFPFEVYNPYDSLSKGWYILLSVVIVFAVTIGTVWYYKRKGRFVYAGRSDTEGLLHAIEMHEMHNVASSLSESVVSTNLI</sequence>
<evidence type="ECO:0000256" key="7">
    <source>
        <dbReference type="ARBA" id="ARBA00022777"/>
    </source>
</evidence>
<keyword evidence="7" id="KW-0418">Kinase</keyword>
<dbReference type="SMART" id="SM00261">
    <property type="entry name" value="FU"/>
    <property type="match status" value="1"/>
</dbReference>
<reference evidence="18 19" key="1">
    <citation type="submission" date="2015-04" db="EMBL/GenBank/DDBJ databases">
        <authorList>
            <person name="Syromyatnikov M.Y."/>
            <person name="Popov V.N."/>
        </authorList>
    </citation>
    <scope>NUCLEOTIDE SEQUENCE [LARGE SCALE GENOMIC DNA]</scope>
</reference>
<keyword evidence="10 15" id="KW-0472">Membrane</keyword>
<dbReference type="Proteomes" id="UP000183832">
    <property type="component" value="Unassembled WGS sequence"/>
</dbReference>
<evidence type="ECO:0000256" key="3">
    <source>
        <dbReference type="ARBA" id="ARBA00022553"/>
    </source>
</evidence>
<dbReference type="InterPro" id="IPR006212">
    <property type="entry name" value="Furin_repeat"/>
</dbReference>
<dbReference type="PROSITE" id="PS50853">
    <property type="entry name" value="FN3"/>
    <property type="match status" value="1"/>
</dbReference>
<gene>
    <name evidence="18" type="primary">similar to Insulin receptor</name>
    <name evidence="18" type="ORF">CLUMA_CG019541</name>
</gene>
<evidence type="ECO:0000256" key="11">
    <source>
        <dbReference type="ARBA" id="ARBA00023137"/>
    </source>
</evidence>
<dbReference type="InterPro" id="IPR036941">
    <property type="entry name" value="Rcpt_L-dom_sf"/>
</dbReference>
<dbReference type="Gene3D" id="2.10.220.10">
    <property type="entry name" value="Hormone Receptor, Insulin-like Growth Factor Receptor 1, Chain A, domain 2"/>
    <property type="match status" value="1"/>
</dbReference>
<keyword evidence="9 15" id="KW-1133">Transmembrane helix</keyword>
<dbReference type="EMBL" id="CVRI01000067">
    <property type="protein sequence ID" value="CRL06839.1"/>
    <property type="molecule type" value="Genomic_DNA"/>
</dbReference>
<dbReference type="Pfam" id="PF01030">
    <property type="entry name" value="Recep_L_domain"/>
    <property type="match status" value="2"/>
</dbReference>
<dbReference type="CDD" id="cd00063">
    <property type="entry name" value="FN3"/>
    <property type="match status" value="1"/>
</dbReference>
<dbReference type="OrthoDB" id="6612654at2759"/>
<keyword evidence="5 15" id="KW-0812">Transmembrane</keyword>
<dbReference type="SMART" id="SM00060">
    <property type="entry name" value="FN3"/>
    <property type="match status" value="3"/>
</dbReference>
<evidence type="ECO:0000256" key="2">
    <source>
        <dbReference type="ARBA" id="ARBA00011902"/>
    </source>
</evidence>
<dbReference type="InterPro" id="IPR006211">
    <property type="entry name" value="Furin-like_Cys-rich_dom"/>
</dbReference>
<dbReference type="Pfam" id="PF00757">
    <property type="entry name" value="Furin-like"/>
    <property type="match status" value="1"/>
</dbReference>
<dbReference type="Gene3D" id="2.60.40.10">
    <property type="entry name" value="Immunoglobulins"/>
    <property type="match status" value="2"/>
</dbReference>
<evidence type="ECO:0000256" key="6">
    <source>
        <dbReference type="ARBA" id="ARBA00022741"/>
    </source>
</evidence>
<dbReference type="InterPro" id="IPR013783">
    <property type="entry name" value="Ig-like_fold"/>
</dbReference>
<evidence type="ECO:0000256" key="4">
    <source>
        <dbReference type="ARBA" id="ARBA00022679"/>
    </source>
</evidence>
<evidence type="ECO:0000256" key="12">
    <source>
        <dbReference type="ARBA" id="ARBA00023170"/>
    </source>
</evidence>
<evidence type="ECO:0000313" key="18">
    <source>
        <dbReference type="EMBL" id="CRL06839.1"/>
    </source>
</evidence>
<dbReference type="InterPro" id="IPR009030">
    <property type="entry name" value="Growth_fac_rcpt_cys_sf"/>
</dbReference>
<organism evidence="18 19">
    <name type="scientific">Clunio marinus</name>
    <dbReference type="NCBI Taxonomy" id="568069"/>
    <lineage>
        <taxon>Eukaryota</taxon>
        <taxon>Metazoa</taxon>
        <taxon>Ecdysozoa</taxon>
        <taxon>Arthropoda</taxon>
        <taxon>Hexapoda</taxon>
        <taxon>Insecta</taxon>
        <taxon>Pterygota</taxon>
        <taxon>Neoptera</taxon>
        <taxon>Endopterygota</taxon>
        <taxon>Diptera</taxon>
        <taxon>Nematocera</taxon>
        <taxon>Chironomoidea</taxon>
        <taxon>Chironomidae</taxon>
        <taxon>Clunio</taxon>
    </lineage>
</organism>
<dbReference type="GO" id="GO:0016020">
    <property type="term" value="C:membrane"/>
    <property type="evidence" value="ECO:0007669"/>
    <property type="project" value="UniProtKB-SubCell"/>
</dbReference>
<evidence type="ECO:0000256" key="8">
    <source>
        <dbReference type="ARBA" id="ARBA00022840"/>
    </source>
</evidence>
<comment type="subcellular location">
    <subcellularLocation>
        <location evidence="1">Membrane</location>
        <topology evidence="1">Single-pass type I membrane protein</topology>
    </subcellularLocation>
</comment>
<proteinExistence type="predicted"/>
<dbReference type="STRING" id="568069.A0A1J1J3A1"/>
<keyword evidence="4" id="KW-0808">Transferase</keyword>
<evidence type="ECO:0000313" key="19">
    <source>
        <dbReference type="Proteomes" id="UP000183832"/>
    </source>
</evidence>
<dbReference type="GO" id="GO:0004714">
    <property type="term" value="F:transmembrane receptor protein tyrosine kinase activity"/>
    <property type="evidence" value="ECO:0007669"/>
    <property type="project" value="UniProtKB-EC"/>
</dbReference>
<dbReference type="InterPro" id="IPR000494">
    <property type="entry name" value="Rcpt_L-dom"/>
</dbReference>
<dbReference type="CDD" id="cd00064">
    <property type="entry name" value="FU"/>
    <property type="match status" value="1"/>
</dbReference>
<keyword evidence="16" id="KW-0732">Signal</keyword>
<feature type="transmembrane region" description="Helical" evidence="15">
    <location>
        <begin position="897"/>
        <end position="917"/>
    </location>
</feature>
<feature type="chain" id="PRO_5013131308" description="receptor protein-tyrosine kinase" evidence="16">
    <location>
        <begin position="22"/>
        <end position="960"/>
    </location>
</feature>
<evidence type="ECO:0000256" key="10">
    <source>
        <dbReference type="ARBA" id="ARBA00023136"/>
    </source>
</evidence>
<comment type="catalytic activity">
    <reaction evidence="14">
        <text>L-tyrosyl-[protein] + ATP = O-phospho-L-tyrosyl-[protein] + ADP + H(+)</text>
        <dbReference type="Rhea" id="RHEA:10596"/>
        <dbReference type="Rhea" id="RHEA-COMP:10136"/>
        <dbReference type="Rhea" id="RHEA-COMP:20101"/>
        <dbReference type="ChEBI" id="CHEBI:15378"/>
        <dbReference type="ChEBI" id="CHEBI:30616"/>
        <dbReference type="ChEBI" id="CHEBI:46858"/>
        <dbReference type="ChEBI" id="CHEBI:61978"/>
        <dbReference type="ChEBI" id="CHEBI:456216"/>
        <dbReference type="EC" id="2.7.10.1"/>
    </reaction>
</comment>
<keyword evidence="6" id="KW-0547">Nucleotide-binding</keyword>
<keyword evidence="8" id="KW-0067">ATP-binding</keyword>
<evidence type="ECO:0000256" key="9">
    <source>
        <dbReference type="ARBA" id="ARBA00022989"/>
    </source>
</evidence>
<keyword evidence="12" id="KW-0675">Receptor</keyword>
<dbReference type="EC" id="2.7.10.1" evidence="2"/>